<proteinExistence type="predicted"/>
<evidence type="ECO:0000313" key="2">
    <source>
        <dbReference type="EMBL" id="MBA8805698.1"/>
    </source>
</evidence>
<keyword evidence="3" id="KW-1185">Reference proteome</keyword>
<dbReference type="InterPro" id="IPR016181">
    <property type="entry name" value="Acyl_CoA_acyltransferase"/>
</dbReference>
<dbReference type="EMBL" id="JACGXA010000003">
    <property type="protein sequence ID" value="MBA8805698.1"/>
    <property type="molecule type" value="Genomic_DNA"/>
</dbReference>
<evidence type="ECO:0000313" key="3">
    <source>
        <dbReference type="Proteomes" id="UP000580910"/>
    </source>
</evidence>
<gene>
    <name evidence="2" type="ORF">FB382_004043</name>
</gene>
<name>A0A7W3J3L5_9ACTN</name>
<dbReference type="InterPro" id="IPR000182">
    <property type="entry name" value="GNAT_dom"/>
</dbReference>
<dbReference type="Gene3D" id="3.40.630.30">
    <property type="match status" value="1"/>
</dbReference>
<dbReference type="InterPro" id="IPR051531">
    <property type="entry name" value="N-acetyltransferase"/>
</dbReference>
<dbReference type="SUPFAM" id="SSF55729">
    <property type="entry name" value="Acyl-CoA N-acyltransferases (Nat)"/>
    <property type="match status" value="1"/>
</dbReference>
<dbReference type="PROSITE" id="PS51186">
    <property type="entry name" value="GNAT"/>
    <property type="match status" value="1"/>
</dbReference>
<feature type="domain" description="N-acetyltransferase" evidence="1">
    <location>
        <begin position="16"/>
        <end position="187"/>
    </location>
</feature>
<accession>A0A7W3J3L5</accession>
<comment type="caution">
    <text evidence="2">The sequence shown here is derived from an EMBL/GenBank/DDBJ whole genome shotgun (WGS) entry which is preliminary data.</text>
</comment>
<keyword evidence="2" id="KW-0808">Transferase</keyword>
<dbReference type="Pfam" id="PF13302">
    <property type="entry name" value="Acetyltransf_3"/>
    <property type="match status" value="1"/>
</dbReference>
<dbReference type="Proteomes" id="UP000580910">
    <property type="component" value="Unassembled WGS sequence"/>
</dbReference>
<dbReference type="GO" id="GO:0016747">
    <property type="term" value="F:acyltransferase activity, transferring groups other than amino-acyl groups"/>
    <property type="evidence" value="ECO:0007669"/>
    <property type="project" value="InterPro"/>
</dbReference>
<reference evidence="2 3" key="1">
    <citation type="submission" date="2020-07" db="EMBL/GenBank/DDBJ databases">
        <title>Sequencing the genomes of 1000 actinobacteria strains.</title>
        <authorList>
            <person name="Klenk H.-P."/>
        </authorList>
    </citation>
    <scope>NUCLEOTIDE SEQUENCE [LARGE SCALE GENOMIC DNA]</scope>
    <source>
        <strain evidence="2 3">DSM 21349</strain>
    </source>
</reference>
<evidence type="ECO:0000259" key="1">
    <source>
        <dbReference type="PROSITE" id="PS51186"/>
    </source>
</evidence>
<protein>
    <submittedName>
        <fullName evidence="2">RimJ/RimL family protein N-acetyltransferase</fullName>
    </submittedName>
</protein>
<dbReference type="PANTHER" id="PTHR43792:SF1">
    <property type="entry name" value="N-ACETYLTRANSFERASE DOMAIN-CONTAINING PROTEIN"/>
    <property type="match status" value="1"/>
</dbReference>
<sequence length="193" mass="22218">MQDLSAVPWPVRTERLSIRPATVADLEPTWEFRRRPEVSAWLTSLPSDLEGYRDRFDRPLRLSRTLVIELGEPGGPIVGDLMLWLKDAWAQSEVEEQGRRKQVELGWVVHPDHAGRGIATEAVAALLRVCFEDLGVHRVEALCFADNEASWRLMERVGMRREAHYVAESLHRSGRWLDSYAYAVLADEWRDRS</sequence>
<dbReference type="AlphaFoldDB" id="A0A7W3J3L5"/>
<organism evidence="2 3">
    <name type="scientific">Nocardioides ginsengisegetis</name>
    <dbReference type="NCBI Taxonomy" id="661491"/>
    <lineage>
        <taxon>Bacteria</taxon>
        <taxon>Bacillati</taxon>
        <taxon>Actinomycetota</taxon>
        <taxon>Actinomycetes</taxon>
        <taxon>Propionibacteriales</taxon>
        <taxon>Nocardioidaceae</taxon>
        <taxon>Nocardioides</taxon>
    </lineage>
</organism>
<dbReference type="RefSeq" id="WP_182541730.1">
    <property type="nucleotide sequence ID" value="NZ_JACGXA010000003.1"/>
</dbReference>
<dbReference type="PANTHER" id="PTHR43792">
    <property type="entry name" value="GNAT FAMILY, PUTATIVE (AFU_ORTHOLOGUE AFUA_3G00765)-RELATED-RELATED"/>
    <property type="match status" value="1"/>
</dbReference>